<proteinExistence type="predicted"/>
<gene>
    <name evidence="3" type="ORF">J2739_002299</name>
</gene>
<keyword evidence="2" id="KW-0812">Transmembrane</keyword>
<dbReference type="EMBL" id="JAVDRF010000004">
    <property type="protein sequence ID" value="MDR6536526.1"/>
    <property type="molecule type" value="Genomic_DNA"/>
</dbReference>
<evidence type="ECO:0000256" key="1">
    <source>
        <dbReference type="SAM" id="MobiDB-lite"/>
    </source>
</evidence>
<evidence type="ECO:0000313" key="4">
    <source>
        <dbReference type="Proteomes" id="UP001184230"/>
    </source>
</evidence>
<protein>
    <submittedName>
        <fullName evidence="3">Uncharacterized protein</fullName>
    </submittedName>
</protein>
<evidence type="ECO:0000313" key="3">
    <source>
        <dbReference type="EMBL" id="MDR6536526.1"/>
    </source>
</evidence>
<dbReference type="Proteomes" id="UP001184230">
    <property type="component" value="Unassembled WGS sequence"/>
</dbReference>
<comment type="caution">
    <text evidence="3">The sequence shown here is derived from an EMBL/GenBank/DDBJ whole genome shotgun (WGS) entry which is preliminary data.</text>
</comment>
<reference evidence="3 4" key="1">
    <citation type="submission" date="2023-07" db="EMBL/GenBank/DDBJ databases">
        <title>Sorghum-associated microbial communities from plants grown in Nebraska, USA.</title>
        <authorList>
            <person name="Schachtman D."/>
        </authorList>
    </citation>
    <scope>NUCLEOTIDE SEQUENCE [LARGE SCALE GENOMIC DNA]</scope>
    <source>
        <strain evidence="3 4">DS1781</strain>
    </source>
</reference>
<feature type="region of interest" description="Disordered" evidence="1">
    <location>
        <begin position="42"/>
        <end position="65"/>
    </location>
</feature>
<dbReference type="RefSeq" id="WP_309901616.1">
    <property type="nucleotide sequence ID" value="NZ_JAVDRF010000004.1"/>
</dbReference>
<keyword evidence="4" id="KW-1185">Reference proteome</keyword>
<evidence type="ECO:0000256" key="2">
    <source>
        <dbReference type="SAM" id="Phobius"/>
    </source>
</evidence>
<sequence length="116" mass="12297">MPAHDVHARGIAWSGAAIALGVVLAVGAVFLLLRLWNTPPGADRARPGDPLAVPPPALQSAPQPDLAQYRAQKQQILESSGWVDRERGIARIPIATAMDILVRSRAAATSPAQERP</sequence>
<keyword evidence="2" id="KW-1133">Transmembrane helix</keyword>
<name>A0ABU1NDM8_9BURK</name>
<accession>A0ABU1NDM8</accession>
<organism evidence="3 4">
    <name type="scientific">Variovorax soli</name>
    <dbReference type="NCBI Taxonomy" id="376815"/>
    <lineage>
        <taxon>Bacteria</taxon>
        <taxon>Pseudomonadati</taxon>
        <taxon>Pseudomonadota</taxon>
        <taxon>Betaproteobacteria</taxon>
        <taxon>Burkholderiales</taxon>
        <taxon>Comamonadaceae</taxon>
        <taxon>Variovorax</taxon>
    </lineage>
</organism>
<feature type="transmembrane region" description="Helical" evidence="2">
    <location>
        <begin position="12"/>
        <end position="36"/>
    </location>
</feature>
<keyword evidence="2" id="KW-0472">Membrane</keyword>